<feature type="region of interest" description="Disordered" evidence="2">
    <location>
        <begin position="207"/>
        <end position="243"/>
    </location>
</feature>
<keyword evidence="1" id="KW-0472">Membrane</keyword>
<feature type="region of interest" description="Disordered" evidence="2">
    <location>
        <begin position="95"/>
        <end position="164"/>
    </location>
</feature>
<dbReference type="AlphaFoldDB" id="A0A1A8XLU8"/>
<keyword evidence="1" id="KW-0732">Signal</keyword>
<comment type="subcellular location">
    <subcellularLocation>
        <location evidence="1">Cell outer membrane</location>
    </subcellularLocation>
</comment>
<keyword evidence="1" id="KW-0998">Cell outer membrane</keyword>
<feature type="domain" description="LptD C-terminal" evidence="3">
    <location>
        <begin position="564"/>
        <end position="945"/>
    </location>
</feature>
<evidence type="ECO:0000313" key="4">
    <source>
        <dbReference type="EMBL" id="SBT05387.1"/>
    </source>
</evidence>
<dbReference type="InterPro" id="IPR050218">
    <property type="entry name" value="LptD"/>
</dbReference>
<dbReference type="HAMAP" id="MF_01411">
    <property type="entry name" value="LPS_assembly_LptD"/>
    <property type="match status" value="1"/>
</dbReference>
<comment type="subunit">
    <text evidence="1">Component of the lipopolysaccharide transport and assembly complex. Interacts with LptE and LptA.</text>
</comment>
<gene>
    <name evidence="1 4" type="primary">lptD</name>
    <name evidence="4" type="ORF">ACCAA_200127</name>
</gene>
<dbReference type="Pfam" id="PF04453">
    <property type="entry name" value="LptD"/>
    <property type="match status" value="1"/>
</dbReference>
<evidence type="ECO:0000313" key="5">
    <source>
        <dbReference type="Proteomes" id="UP000199169"/>
    </source>
</evidence>
<reference evidence="4 5" key="1">
    <citation type="submission" date="2016-06" db="EMBL/GenBank/DDBJ databases">
        <authorList>
            <person name="Kjaerup R.B."/>
            <person name="Dalgaard T.S."/>
            <person name="Juul-Madsen H.R."/>
        </authorList>
    </citation>
    <scope>NUCLEOTIDE SEQUENCE [LARGE SCALE GENOMIC DNA]</scope>
    <source>
        <strain evidence="4">3</strain>
    </source>
</reference>
<feature type="compositionally biased region" description="Low complexity" evidence="2">
    <location>
        <begin position="221"/>
        <end position="233"/>
    </location>
</feature>
<evidence type="ECO:0000256" key="1">
    <source>
        <dbReference type="HAMAP-Rule" id="MF_01411"/>
    </source>
</evidence>
<organism evidence="4 5">
    <name type="scientific">Candidatus Accumulibacter aalborgensis</name>
    <dbReference type="NCBI Taxonomy" id="1860102"/>
    <lineage>
        <taxon>Bacteria</taxon>
        <taxon>Pseudomonadati</taxon>
        <taxon>Pseudomonadota</taxon>
        <taxon>Betaproteobacteria</taxon>
        <taxon>Candidatus Accumulibacter</taxon>
    </lineage>
</organism>
<accession>A0A1A8XLU8</accession>
<dbReference type="EMBL" id="FLQX01000095">
    <property type="protein sequence ID" value="SBT05387.1"/>
    <property type="molecule type" value="Genomic_DNA"/>
</dbReference>
<dbReference type="Proteomes" id="UP000199169">
    <property type="component" value="Unassembled WGS sequence"/>
</dbReference>
<proteinExistence type="inferred from homology"/>
<dbReference type="STRING" id="1860102.ACCAA_200127"/>
<feature type="compositionally biased region" description="Low complexity" evidence="2">
    <location>
        <begin position="149"/>
        <end position="164"/>
    </location>
</feature>
<evidence type="ECO:0000256" key="2">
    <source>
        <dbReference type="SAM" id="MobiDB-lite"/>
    </source>
</evidence>
<dbReference type="InterPro" id="IPR020889">
    <property type="entry name" value="LipoPS_assembly_LptD"/>
</dbReference>
<comment type="caution">
    <text evidence="1">Lacks conserved residue(s) required for the propagation of feature annotation.</text>
</comment>
<evidence type="ECO:0000259" key="3">
    <source>
        <dbReference type="Pfam" id="PF04453"/>
    </source>
</evidence>
<name>A0A1A8XLU8_9PROT</name>
<protein>
    <recommendedName>
        <fullName evidence="1">LPS-assembly protein LptD</fullName>
    </recommendedName>
</protein>
<dbReference type="PANTHER" id="PTHR30189">
    <property type="entry name" value="LPS-ASSEMBLY PROTEIN"/>
    <property type="match status" value="1"/>
</dbReference>
<comment type="function">
    <text evidence="1">Together with LptE, is involved in the assembly of lipopolysaccharide (LPS) at the surface of the outer membrane.</text>
</comment>
<feature type="compositionally biased region" description="Low complexity" evidence="2">
    <location>
        <begin position="95"/>
        <end position="140"/>
    </location>
</feature>
<dbReference type="InterPro" id="IPR007543">
    <property type="entry name" value="LptD_C"/>
</dbReference>
<dbReference type="GO" id="GO:0009279">
    <property type="term" value="C:cell outer membrane"/>
    <property type="evidence" value="ECO:0007669"/>
    <property type="project" value="UniProtKB-SubCell"/>
</dbReference>
<comment type="similarity">
    <text evidence="1">Belongs to the LptD family.</text>
</comment>
<keyword evidence="5" id="KW-1185">Reference proteome</keyword>
<dbReference type="GO" id="GO:0015920">
    <property type="term" value="P:lipopolysaccharide transport"/>
    <property type="evidence" value="ECO:0007669"/>
    <property type="project" value="InterPro"/>
</dbReference>
<dbReference type="GO" id="GO:0043165">
    <property type="term" value="P:Gram-negative-bacterium-type cell outer membrane assembly"/>
    <property type="evidence" value="ECO:0007669"/>
    <property type="project" value="UniProtKB-UniRule"/>
</dbReference>
<dbReference type="GO" id="GO:1990351">
    <property type="term" value="C:transporter complex"/>
    <property type="evidence" value="ECO:0007669"/>
    <property type="project" value="TreeGrafter"/>
</dbReference>
<sequence length="1035" mass="111324">MKVVTVSDHLPPLAFFTDLSGMTSLSRRKPLTLAFCCSLAGTLAATFVGQVQAQAVAPFRVDPGLLGLPPLKAARPALAAPAEQPAVDARAVALPAADSTPTTKGTGAAAEGTTITPAAAPSTLPMASPPASAAAREPLPSEAPPVPAPSESALLPHSSESAEPVLATPAEAAAPVVPAPAVQLQPRAESYTPSPVVTPLATPLSAVKAGEDSAAEPMTRPAAQSPSAKPSPAVGGEQEISPRLPLPLRMAKTMVPPPKEEAVPRPAFLRAQRISGVIDRELLAEDDAELRKVGTVLTGDRLTYWPADDEVEAVGHARLEQGDDYIAGPRMRLKIDDRVGFVDQASYFMKKQPAVAVAAPGDASSDNLPGAEPGDEWTSGFAAPRTIKITPGQTVVKAKGPVGQVSEGRGDAERIDLEGENQYRLTAATYTTCKPGNDDWYLSAAELKLDYDNEVGSGDDATVRFFGVPIFHSPWVSFSLSDERKSGFLTPSYGATSDSGLVFTLPYYWNIAPNMDATISPRILTRRGLQVGTEVRYLNTAYGGSYRGDALVEVLPHDRETNSERWGVALTHTQTLAKGFSGAVNYSRVSDNNYYTDLSSQITSTAKTQLLEQGTLTYGGGGWWSATANVQSYQTLQPDAQNPVAQPYRLLPQITVNARQPDIYLTDSAFFGQYTNFVSAGATKVAGQVVIPSKVEGQRTVLQPQVSMPYVTPGWYVIPRVGANVTQYALSRPSSASLLPDSINRSLPIFSVDTGMTFERPSNWFGRDYIQTLEPRLFYLNIPYKNQNDIPVFDTALADFNFAQIFADNRYSGWDRINNANQLTAAVSSRLIDPSTGSEIMRAMLGQVFYFSQNKVLLPAAIGNPDWATSNYLAAFSGQVLPKLYADTALEYDPNNQQFQRFGFGAHYVPAPGKLLNASYSYNPDAATPIKQVDVSGQWPINGRWQAVGRYNYSFLQNVPVEIIGGLEYNAGCWALRAVAHRIQTTQADSNTQFFVQLELNGLTRVGSNPLSLIQRRIPGYVASQPLTDQALAEQ</sequence>
<dbReference type="PANTHER" id="PTHR30189:SF1">
    <property type="entry name" value="LPS-ASSEMBLY PROTEIN LPTD"/>
    <property type="match status" value="1"/>
</dbReference>